<gene>
    <name evidence="2" type="ORF">P4G45_16700</name>
    <name evidence="3" type="ORF">P8936_17910</name>
</gene>
<evidence type="ECO:0000259" key="1">
    <source>
        <dbReference type="Pfam" id="PF13185"/>
    </source>
</evidence>
<dbReference type="Gene3D" id="1.10.287.130">
    <property type="match status" value="1"/>
</dbReference>
<sequence length="283" mass="30587">MAGGKGKMSGAVLNSAEDTGLEVIDLHNDSSFAERRLHVRDVATQIEGMHRLARAFVSNPDTILQELVNAAVDLCGADSAGISMEREDRTDENFYHWVATAGEYSGFLNATLPRYPSACGICLERGQPQIFRVTQRFFDLMGVDAPTVTDGLLLPWQVDETRGTIWIMAHGRTEAFDADDCRMMQVLANFAAMGVRQQRQQKILMEQASAAAAAAMANDLAHKINNPLQSLTNVVYLAAEAKSGGDAKALALDLSEHIQRLSLLVGKLLALPSGAGRSDSSLP</sequence>
<dbReference type="InterPro" id="IPR029016">
    <property type="entry name" value="GAF-like_dom_sf"/>
</dbReference>
<dbReference type="RefSeq" id="WP_348267605.1">
    <property type="nucleotide sequence ID" value="NZ_CP121194.1"/>
</dbReference>
<evidence type="ECO:0000313" key="3">
    <source>
        <dbReference type="EMBL" id="XBH13536.1"/>
    </source>
</evidence>
<dbReference type="EMBL" id="CP121194">
    <property type="protein sequence ID" value="XBH10099.1"/>
    <property type="molecule type" value="Genomic_DNA"/>
</dbReference>
<proteinExistence type="predicted"/>
<dbReference type="KEGG" id="epl:P4G45_16700"/>
<accession>A0AAU7D816</accession>
<evidence type="ECO:0000313" key="2">
    <source>
        <dbReference type="EMBL" id="XBH10099.1"/>
    </source>
</evidence>
<dbReference type="Pfam" id="PF13185">
    <property type="entry name" value="GAF_2"/>
    <property type="match status" value="1"/>
</dbReference>
<organism evidence="3">
    <name type="scientific">Edaphobacter paludis</name>
    <dbReference type="NCBI Taxonomy" id="3035702"/>
    <lineage>
        <taxon>Bacteria</taxon>
        <taxon>Pseudomonadati</taxon>
        <taxon>Acidobacteriota</taxon>
        <taxon>Terriglobia</taxon>
        <taxon>Terriglobales</taxon>
        <taxon>Acidobacteriaceae</taxon>
        <taxon>Edaphobacter</taxon>
    </lineage>
</organism>
<protein>
    <submittedName>
        <fullName evidence="3">GAF domain-containing protein</fullName>
    </submittedName>
</protein>
<dbReference type="Gene3D" id="3.30.450.40">
    <property type="match status" value="1"/>
</dbReference>
<dbReference type="SUPFAM" id="SSF55781">
    <property type="entry name" value="GAF domain-like"/>
    <property type="match status" value="1"/>
</dbReference>
<dbReference type="AlphaFoldDB" id="A0AAU7D816"/>
<feature type="domain" description="GAF" evidence="1">
    <location>
        <begin position="59"/>
        <end position="193"/>
    </location>
</feature>
<dbReference type="EMBL" id="CP121195">
    <property type="protein sequence ID" value="XBH13536.1"/>
    <property type="molecule type" value="Genomic_DNA"/>
</dbReference>
<accession>A0AAU7CX77</accession>
<reference evidence="3" key="1">
    <citation type="submission" date="2023-03" db="EMBL/GenBank/DDBJ databases">
        <title>Edaphobacter sp.</title>
        <authorList>
            <person name="Huber K.J."/>
            <person name="Papendorf J."/>
            <person name="Pilke C."/>
            <person name="Bunk B."/>
            <person name="Sproeer C."/>
            <person name="Pester M."/>
        </authorList>
    </citation>
    <scope>NUCLEOTIDE SEQUENCE</scope>
    <source>
        <strain evidence="2">DSM 109919</strain>
        <strain evidence="3">DSM 109920</strain>
    </source>
</reference>
<dbReference type="InterPro" id="IPR003018">
    <property type="entry name" value="GAF"/>
</dbReference>
<name>A0AAU7D816_9BACT</name>